<accession>K2PSF3</accession>
<evidence type="ECO:0000313" key="1">
    <source>
        <dbReference type="EMBL" id="EKF44002.1"/>
    </source>
</evidence>
<dbReference type="AlphaFoldDB" id="K2PSF3"/>
<reference evidence="1 2" key="1">
    <citation type="journal article" date="2012" name="J. Bacteriol.">
        <title>Genome Sequence of Nitratireductor indicus Type Strain C115.</title>
        <authorList>
            <person name="Lai Q."/>
            <person name="Li G."/>
            <person name="Yu Z."/>
            <person name="Shao Z."/>
        </authorList>
    </citation>
    <scope>NUCLEOTIDE SEQUENCE [LARGE SCALE GENOMIC DNA]</scope>
    <source>
        <strain evidence="1 2">C115</strain>
    </source>
</reference>
<gene>
    <name evidence="1" type="ORF">NA8A_04300</name>
</gene>
<sequence length="80" mass="9043">MIRWKKSSYRHGRHTAFSGCVEVGAVFPPIGAEKWRWRMFVGDNLSGPSGTAKDEHAAKAALDLAWTNFLLRARLKEMPE</sequence>
<protein>
    <submittedName>
        <fullName evidence="1">Uncharacterized protein</fullName>
    </submittedName>
</protein>
<name>K2PSF3_9HYPH</name>
<dbReference type="Proteomes" id="UP000007374">
    <property type="component" value="Unassembled WGS sequence"/>
</dbReference>
<proteinExistence type="predicted"/>
<dbReference type="RefSeq" id="WP_009756136.1">
    <property type="nucleotide sequence ID" value="NZ_AMSI01000002.1"/>
</dbReference>
<organism evidence="1 2">
    <name type="scientific">Nitratireductor indicus C115</name>
    <dbReference type="NCBI Taxonomy" id="1231190"/>
    <lineage>
        <taxon>Bacteria</taxon>
        <taxon>Pseudomonadati</taxon>
        <taxon>Pseudomonadota</taxon>
        <taxon>Alphaproteobacteria</taxon>
        <taxon>Hyphomicrobiales</taxon>
        <taxon>Phyllobacteriaceae</taxon>
        <taxon>Nitratireductor</taxon>
    </lineage>
</organism>
<dbReference type="EMBL" id="AMSI01000002">
    <property type="protein sequence ID" value="EKF44002.1"/>
    <property type="molecule type" value="Genomic_DNA"/>
</dbReference>
<dbReference type="OrthoDB" id="8117008at2"/>
<comment type="caution">
    <text evidence="1">The sequence shown here is derived from an EMBL/GenBank/DDBJ whole genome shotgun (WGS) entry which is preliminary data.</text>
</comment>
<evidence type="ECO:0000313" key="2">
    <source>
        <dbReference type="Proteomes" id="UP000007374"/>
    </source>
</evidence>
<keyword evidence="2" id="KW-1185">Reference proteome</keyword>
<dbReference type="PATRIC" id="fig|1231190.3.peg.899"/>
<dbReference type="STRING" id="721133.SAMN05216176_101455"/>